<keyword evidence="14" id="KW-0732">Signal</keyword>
<evidence type="ECO:0000256" key="8">
    <source>
        <dbReference type="ARBA" id="ARBA00022840"/>
    </source>
</evidence>
<keyword evidence="4" id="KW-0808">Transferase</keyword>
<dbReference type="PROSITE" id="PS50011">
    <property type="entry name" value="PROTEIN_KINASE_DOM"/>
    <property type="match status" value="1"/>
</dbReference>
<dbReference type="PROSITE" id="PS00108">
    <property type="entry name" value="PROTEIN_KINASE_ST"/>
    <property type="match status" value="1"/>
</dbReference>
<dbReference type="PANTHER" id="PTHR45631:SF27">
    <property type="entry name" value="PROTEIN KINASE DOMAIN-CONTAINING PROTEIN"/>
    <property type="match status" value="1"/>
</dbReference>
<evidence type="ECO:0000256" key="10">
    <source>
        <dbReference type="ARBA" id="ARBA00023136"/>
    </source>
</evidence>
<keyword evidence="10 13" id="KW-0472">Membrane</keyword>
<keyword evidence="3" id="KW-0597">Phosphoprotein</keyword>
<dbReference type="InterPro" id="IPR024788">
    <property type="entry name" value="Malectin-like_Carb-bd_dom"/>
</dbReference>
<dbReference type="InterPro" id="IPR000719">
    <property type="entry name" value="Prot_kinase_dom"/>
</dbReference>
<dbReference type="Pfam" id="PF07714">
    <property type="entry name" value="PK_Tyr_Ser-Thr"/>
    <property type="match status" value="1"/>
</dbReference>
<keyword evidence="9 13" id="KW-1133">Transmembrane helix</keyword>
<evidence type="ECO:0000256" key="7">
    <source>
        <dbReference type="ARBA" id="ARBA00022777"/>
    </source>
</evidence>
<dbReference type="InterPro" id="IPR008271">
    <property type="entry name" value="Ser/Thr_kinase_AS"/>
</dbReference>
<keyword evidence="2" id="KW-0723">Serine/threonine-protein kinase</keyword>
<evidence type="ECO:0000256" key="4">
    <source>
        <dbReference type="ARBA" id="ARBA00022679"/>
    </source>
</evidence>
<dbReference type="EMBL" id="NMUH01000181">
    <property type="protein sequence ID" value="MQL73865.1"/>
    <property type="molecule type" value="Genomic_DNA"/>
</dbReference>
<dbReference type="FunFam" id="3.30.200.20:FF:000039">
    <property type="entry name" value="receptor-like protein kinase FERONIA"/>
    <property type="match status" value="1"/>
</dbReference>
<dbReference type="FunFam" id="1.10.510.10:FF:000146">
    <property type="entry name" value="LRR receptor-like serine/threonine-protein kinase IOS1"/>
    <property type="match status" value="1"/>
</dbReference>
<keyword evidence="11" id="KW-0675">Receptor</keyword>
<dbReference type="AlphaFoldDB" id="A0A843TS27"/>
<comment type="caution">
    <text evidence="16">The sequence shown here is derived from an EMBL/GenBank/DDBJ whole genome shotgun (WGS) entry which is preliminary data.</text>
</comment>
<dbReference type="Gene3D" id="1.10.510.10">
    <property type="entry name" value="Transferase(Phosphotransferase) domain 1"/>
    <property type="match status" value="1"/>
</dbReference>
<comment type="subcellular location">
    <subcellularLocation>
        <location evidence="1">Membrane</location>
        <topology evidence="1">Single-pass membrane protein</topology>
    </subcellularLocation>
</comment>
<dbReference type="Proteomes" id="UP000652761">
    <property type="component" value="Unassembled WGS sequence"/>
</dbReference>
<keyword evidence="5 13" id="KW-0812">Transmembrane</keyword>
<dbReference type="InterPro" id="IPR011009">
    <property type="entry name" value="Kinase-like_dom_sf"/>
</dbReference>
<accession>A0A843TS27</accession>
<evidence type="ECO:0000256" key="3">
    <source>
        <dbReference type="ARBA" id="ARBA00022553"/>
    </source>
</evidence>
<dbReference type="Gene3D" id="3.80.10.10">
    <property type="entry name" value="Ribonuclease Inhibitor"/>
    <property type="match status" value="1"/>
</dbReference>
<feature type="region of interest" description="Disordered" evidence="12">
    <location>
        <begin position="879"/>
        <end position="902"/>
    </location>
</feature>
<dbReference type="GO" id="GO:0016020">
    <property type="term" value="C:membrane"/>
    <property type="evidence" value="ECO:0007669"/>
    <property type="project" value="UniProtKB-SubCell"/>
</dbReference>
<dbReference type="InterPro" id="IPR001245">
    <property type="entry name" value="Ser-Thr/Tyr_kinase_cat_dom"/>
</dbReference>
<keyword evidence="7" id="KW-0418">Kinase</keyword>
<organism evidence="16 17">
    <name type="scientific">Colocasia esculenta</name>
    <name type="common">Wild taro</name>
    <name type="synonym">Arum esculentum</name>
    <dbReference type="NCBI Taxonomy" id="4460"/>
    <lineage>
        <taxon>Eukaryota</taxon>
        <taxon>Viridiplantae</taxon>
        <taxon>Streptophyta</taxon>
        <taxon>Embryophyta</taxon>
        <taxon>Tracheophyta</taxon>
        <taxon>Spermatophyta</taxon>
        <taxon>Magnoliopsida</taxon>
        <taxon>Liliopsida</taxon>
        <taxon>Araceae</taxon>
        <taxon>Aroideae</taxon>
        <taxon>Colocasieae</taxon>
        <taxon>Colocasia</taxon>
    </lineage>
</organism>
<dbReference type="SUPFAM" id="SSF52058">
    <property type="entry name" value="L domain-like"/>
    <property type="match status" value="1"/>
</dbReference>
<dbReference type="SMART" id="SM00220">
    <property type="entry name" value="S_TKc"/>
    <property type="match status" value="1"/>
</dbReference>
<keyword evidence="17" id="KW-1185">Reference proteome</keyword>
<dbReference type="Gene3D" id="3.30.200.20">
    <property type="entry name" value="Phosphorylase Kinase, domain 1"/>
    <property type="match status" value="1"/>
</dbReference>
<dbReference type="OrthoDB" id="4062651at2759"/>
<evidence type="ECO:0000256" key="13">
    <source>
        <dbReference type="SAM" id="Phobius"/>
    </source>
</evidence>
<dbReference type="PANTHER" id="PTHR45631">
    <property type="entry name" value="OS07G0107800 PROTEIN-RELATED"/>
    <property type="match status" value="1"/>
</dbReference>
<dbReference type="InterPro" id="IPR032675">
    <property type="entry name" value="LRR_dom_sf"/>
</dbReference>
<evidence type="ECO:0000256" key="14">
    <source>
        <dbReference type="SAM" id="SignalP"/>
    </source>
</evidence>
<dbReference type="Gene3D" id="2.60.120.430">
    <property type="entry name" value="Galactose-binding lectin"/>
    <property type="match status" value="1"/>
</dbReference>
<gene>
    <name evidence="16" type="ORF">Taro_006191</name>
</gene>
<reference evidence="16" key="1">
    <citation type="submission" date="2017-07" db="EMBL/GenBank/DDBJ databases">
        <title>Taro Niue Genome Assembly and Annotation.</title>
        <authorList>
            <person name="Atibalentja N."/>
            <person name="Keating K."/>
            <person name="Fields C.J."/>
        </authorList>
    </citation>
    <scope>NUCLEOTIDE SEQUENCE</scope>
    <source>
        <strain evidence="16">Niue_2</strain>
        <tissue evidence="16">Leaf</tissue>
    </source>
</reference>
<evidence type="ECO:0000256" key="11">
    <source>
        <dbReference type="ARBA" id="ARBA00023170"/>
    </source>
</evidence>
<keyword evidence="8" id="KW-0067">ATP-binding</keyword>
<feature type="compositionally biased region" description="Pro residues" evidence="12">
    <location>
        <begin position="879"/>
        <end position="889"/>
    </location>
</feature>
<protein>
    <recommendedName>
        <fullName evidence="15">Protein kinase domain-containing protein</fullName>
    </recommendedName>
</protein>
<feature type="domain" description="Protein kinase" evidence="15">
    <location>
        <begin position="570"/>
        <end position="847"/>
    </location>
</feature>
<dbReference type="SUPFAM" id="SSF56112">
    <property type="entry name" value="Protein kinase-like (PK-like)"/>
    <property type="match status" value="1"/>
</dbReference>
<proteinExistence type="predicted"/>
<sequence>MRRNIGWQQAHGCPGLGCAALFLVSFLLVHTAGSQQGFVSINCCGTSNTTEQGTGITWTSDDHILSPGAGECRDVSTVNTAYGGGNASARVFTSDGSGKWCYDLPTVDGWTYLVRATFLGGPRLRLSSANSSFDFSICSTTISRVESSADALQVEGIFGATGRRTNICMVNQNGGAAHISKLELRPLADEDYPEGEQPVVLKLIARVDAGNRDPNQIYRYPADPSDRIWTADTSFAGGRTVSSSQATLRGSNTSVPLEVLRTAAEESTQLVFLHTGLDASEQRYLVILHLFELDAGVRTGQRAFDIYINGARVQKALDILGDGNPTNYRAVILWANATGSLNISLVKAAYAAAAFGPICNAYEIFQVYRRAAETAKRDGEAAREVREELLVENPGHGVVGRWYGDPCVPSPSWEGVVCEERGTTGNSTFVITKLNLSRKGLRGSLPSAIGKLTDLRELSIGCNPQLETLVPPGLSNHSKLNTEYGNCDSHPSQPMRRNIFIGSVAGGSAVFTVALGFIFNCFYKRAHHTDEKDQKVNMKNANFLIPLNDTQILNPMIQQFSLAFVSDMTSNYNTIIAEGGFGVVYRGTLHDGQEVAVKVRSATSIQGTREFENEVNFLSAIHHDNLVPLIGYCRENDQQILVYPFMSNGSLQDRLYGEAAKRKALDWPTRLSIALGAARGLMYLHNFEGRCIIHRDVKSGNILLNDSMSAKVADFGFSKYAPQEGDSVTSLEVRGTAGYLDPEYYSTQKLSNKSDVFSFGVVLLEIISGREPLKTRGPQSEWSLVEWAKAYIMESRVDEIVDPSIRSGYNAEAMWRVAEVASMCVESFAIYRPSMEDIVRELEDALIIENNASEYMRSIESFGGSNRFLSVERKMLAPIPSPTDAPSPTPTICQIASPPRPR</sequence>
<evidence type="ECO:0000313" key="16">
    <source>
        <dbReference type="EMBL" id="MQL73865.1"/>
    </source>
</evidence>
<name>A0A843TS27_COLES</name>
<feature type="signal peptide" evidence="14">
    <location>
        <begin position="1"/>
        <end position="34"/>
    </location>
</feature>
<evidence type="ECO:0000256" key="9">
    <source>
        <dbReference type="ARBA" id="ARBA00022989"/>
    </source>
</evidence>
<evidence type="ECO:0000256" key="2">
    <source>
        <dbReference type="ARBA" id="ARBA00022527"/>
    </source>
</evidence>
<evidence type="ECO:0000256" key="6">
    <source>
        <dbReference type="ARBA" id="ARBA00022741"/>
    </source>
</evidence>
<feature type="transmembrane region" description="Helical" evidence="13">
    <location>
        <begin position="499"/>
        <end position="523"/>
    </location>
</feature>
<dbReference type="GO" id="GO:0004674">
    <property type="term" value="F:protein serine/threonine kinase activity"/>
    <property type="evidence" value="ECO:0007669"/>
    <property type="project" value="UniProtKB-KW"/>
</dbReference>
<evidence type="ECO:0000256" key="5">
    <source>
        <dbReference type="ARBA" id="ARBA00022692"/>
    </source>
</evidence>
<evidence type="ECO:0000256" key="1">
    <source>
        <dbReference type="ARBA" id="ARBA00004167"/>
    </source>
</evidence>
<dbReference type="CDD" id="cd14066">
    <property type="entry name" value="STKc_IRAK"/>
    <property type="match status" value="1"/>
</dbReference>
<dbReference type="Pfam" id="PF12819">
    <property type="entry name" value="Malectin_like"/>
    <property type="match status" value="1"/>
</dbReference>
<keyword evidence="6" id="KW-0547">Nucleotide-binding</keyword>
<evidence type="ECO:0000313" key="17">
    <source>
        <dbReference type="Proteomes" id="UP000652761"/>
    </source>
</evidence>
<evidence type="ECO:0000259" key="15">
    <source>
        <dbReference type="PROSITE" id="PS50011"/>
    </source>
</evidence>
<feature type="chain" id="PRO_5032533090" description="Protein kinase domain-containing protein" evidence="14">
    <location>
        <begin position="35"/>
        <end position="902"/>
    </location>
</feature>
<dbReference type="GO" id="GO:0005524">
    <property type="term" value="F:ATP binding"/>
    <property type="evidence" value="ECO:0007669"/>
    <property type="project" value="UniProtKB-KW"/>
</dbReference>
<evidence type="ECO:0000256" key="12">
    <source>
        <dbReference type="SAM" id="MobiDB-lite"/>
    </source>
</evidence>